<dbReference type="RefSeq" id="WP_072948156.1">
    <property type="nucleotide sequence ID" value="NZ_FRCT01000001.1"/>
</dbReference>
<evidence type="ECO:0000256" key="1">
    <source>
        <dbReference type="SAM" id="Phobius"/>
    </source>
</evidence>
<dbReference type="EMBL" id="FRCT01000001">
    <property type="protein sequence ID" value="SHM17737.1"/>
    <property type="molecule type" value="Genomic_DNA"/>
</dbReference>
<dbReference type="OrthoDB" id="1816644at2"/>
<proteinExistence type="predicted"/>
<name>A0A1M7GPB6_RUMFL</name>
<accession>A0A1M7GPB6</accession>
<keyword evidence="1" id="KW-0812">Transmembrane</keyword>
<gene>
    <name evidence="2" type="ORF">SAMN04487860_101402</name>
</gene>
<keyword evidence="1" id="KW-0472">Membrane</keyword>
<organism evidence="2 3">
    <name type="scientific">Ruminococcus flavefaciens</name>
    <dbReference type="NCBI Taxonomy" id="1265"/>
    <lineage>
        <taxon>Bacteria</taxon>
        <taxon>Bacillati</taxon>
        <taxon>Bacillota</taxon>
        <taxon>Clostridia</taxon>
        <taxon>Eubacteriales</taxon>
        <taxon>Oscillospiraceae</taxon>
        <taxon>Ruminococcus</taxon>
    </lineage>
</organism>
<evidence type="ECO:0000313" key="3">
    <source>
        <dbReference type="Proteomes" id="UP000184394"/>
    </source>
</evidence>
<reference evidence="2 3" key="1">
    <citation type="submission" date="2016-11" db="EMBL/GenBank/DDBJ databases">
        <authorList>
            <person name="Jaros S."/>
            <person name="Januszkiewicz K."/>
            <person name="Wedrychowicz H."/>
        </authorList>
    </citation>
    <scope>NUCLEOTIDE SEQUENCE [LARGE SCALE GENOMIC DNA]</scope>
    <source>
        <strain evidence="2 3">Y1</strain>
    </source>
</reference>
<protein>
    <submittedName>
        <fullName evidence="2">Uncharacterized protein</fullName>
    </submittedName>
</protein>
<dbReference type="AlphaFoldDB" id="A0A1M7GPB6"/>
<keyword evidence="1" id="KW-1133">Transmembrane helix</keyword>
<sequence length="494" mass="55156">MKEKNIFDILGNAEDDSMERLTDKCPEITDAQLEKILSMSEKKYEIKKKEMFGNRTEKDNNIKMTKNDVVEGVERVRRPAWLTPLYSVASLILVAGVVLGAMAFMRKDKPGKIDTGVINPAVTATTIKVSGTTHVSTDKNGSTITTTVTTTAIDGKAKTEVVTVEGGKAVNEEIKEFVGEWKYQVSASGYNTVDKGAKDNGIVVVHEDGTYTYTDINGNVETGTVKAGVEEFGGSSSRTVNFYKGSEFSFGGYYHEPDVISIGNGSASRLVRGTMYNDYGKPDYTEYQNTARNLVEKYYEMIPEFLFRFREYRNMNDTVTFKLKSLNSGEIEDVVFARISGNGLEFNSMDDIYAYKRTVMTESYYEAALYADYKYIDDSYNSGDYIDETGVLPSKAINSKGYIIYRGNLYVSTSPEQVGWIGHTAPTEPIIITDVTATSFRAYYPSIIGNYGSETHLSCDIFDFVLDPSCNDWRINSLTYDDYSVYQTKAAENS</sequence>
<feature type="transmembrane region" description="Helical" evidence="1">
    <location>
        <begin position="85"/>
        <end position="105"/>
    </location>
</feature>
<dbReference type="Proteomes" id="UP000184394">
    <property type="component" value="Unassembled WGS sequence"/>
</dbReference>
<evidence type="ECO:0000313" key="2">
    <source>
        <dbReference type="EMBL" id="SHM17737.1"/>
    </source>
</evidence>